<dbReference type="AlphaFoldDB" id="A0A7C0XAG5"/>
<dbReference type="InterPro" id="IPR049435">
    <property type="entry name" value="Cas_Cas6_C"/>
</dbReference>
<dbReference type="Pfam" id="PF01881">
    <property type="entry name" value="Cas_Cas6_C"/>
    <property type="match status" value="1"/>
</dbReference>
<dbReference type="Gene3D" id="3.30.70.1900">
    <property type="match status" value="1"/>
</dbReference>
<evidence type="ECO:0000259" key="4">
    <source>
        <dbReference type="Pfam" id="PF01881"/>
    </source>
</evidence>
<accession>A0A7C0XAG5</accession>
<dbReference type="NCBIfam" id="TIGR01877">
    <property type="entry name" value="cas_cas6"/>
    <property type="match status" value="1"/>
</dbReference>
<dbReference type="InterPro" id="IPR045747">
    <property type="entry name" value="CRISPR-assoc_prot_Cas6_N_sf"/>
</dbReference>
<feature type="domain" description="CRISPR associated protein Cas6 C-terminal" evidence="4">
    <location>
        <begin position="127"/>
        <end position="183"/>
    </location>
</feature>
<evidence type="ECO:0000256" key="3">
    <source>
        <dbReference type="ARBA" id="ARBA00023118"/>
    </source>
</evidence>
<comment type="caution">
    <text evidence="5">The sequence shown here is derived from an EMBL/GenBank/DDBJ whole genome shotgun (WGS) entry which is preliminary data.</text>
</comment>
<evidence type="ECO:0000313" key="5">
    <source>
        <dbReference type="EMBL" id="HDM90065.1"/>
    </source>
</evidence>
<organism evidence="5">
    <name type="scientific">candidate division WOR-3 bacterium</name>
    <dbReference type="NCBI Taxonomy" id="2052148"/>
    <lineage>
        <taxon>Bacteria</taxon>
        <taxon>Bacteria division WOR-3</taxon>
    </lineage>
</organism>
<reference evidence="5" key="1">
    <citation type="journal article" date="2020" name="mSystems">
        <title>Genome- and Community-Level Interaction Insights into Carbon Utilization and Element Cycling Functions of Hydrothermarchaeota in Hydrothermal Sediment.</title>
        <authorList>
            <person name="Zhou Z."/>
            <person name="Liu Y."/>
            <person name="Xu W."/>
            <person name="Pan J."/>
            <person name="Luo Z.H."/>
            <person name="Li M."/>
        </authorList>
    </citation>
    <scope>NUCLEOTIDE SEQUENCE [LARGE SCALE GENOMIC DNA]</scope>
    <source>
        <strain evidence="5">HyVt-237</strain>
    </source>
</reference>
<keyword evidence="2" id="KW-0694">RNA-binding</keyword>
<dbReference type="PANTHER" id="PTHR36984">
    <property type="entry name" value="CRISPR-ASSOCIATED ENDORIBONUCLEASE CAS6 1"/>
    <property type="match status" value="1"/>
</dbReference>
<dbReference type="Pfam" id="PF21350">
    <property type="entry name" value="Cas6_I-A"/>
    <property type="match status" value="1"/>
</dbReference>
<dbReference type="EMBL" id="DRBW01000095">
    <property type="protein sequence ID" value="HDM90065.1"/>
    <property type="molecule type" value="Genomic_DNA"/>
</dbReference>
<dbReference type="GO" id="GO:0051607">
    <property type="term" value="P:defense response to virus"/>
    <property type="evidence" value="ECO:0007669"/>
    <property type="project" value="UniProtKB-KW"/>
</dbReference>
<dbReference type="Gene3D" id="3.30.70.1890">
    <property type="match status" value="1"/>
</dbReference>
<dbReference type="PANTHER" id="PTHR36984:SF1">
    <property type="entry name" value="CRISPR-ASSOCIATED ENDORIBONUCLEASE CAS6 1"/>
    <property type="match status" value="1"/>
</dbReference>
<keyword evidence="3" id="KW-0051">Antiviral defense</keyword>
<feature type="non-terminal residue" evidence="5">
    <location>
        <position position="191"/>
    </location>
</feature>
<gene>
    <name evidence="5" type="primary">cas6</name>
    <name evidence="5" type="ORF">ENG67_02525</name>
</gene>
<dbReference type="CDD" id="cd21140">
    <property type="entry name" value="Cas6_I-like"/>
    <property type="match status" value="1"/>
</dbReference>
<name>A0A7C0XAG5_UNCW3</name>
<proteinExistence type="inferred from homology"/>
<dbReference type="GO" id="GO:0016788">
    <property type="term" value="F:hydrolase activity, acting on ester bonds"/>
    <property type="evidence" value="ECO:0007669"/>
    <property type="project" value="InterPro"/>
</dbReference>
<comment type="similarity">
    <text evidence="1">Belongs to the CRISPR-associated protein Cas6/Cse3/CasE family.</text>
</comment>
<dbReference type="InterPro" id="IPR010156">
    <property type="entry name" value="CRISPR-assoc_prot_Cas6"/>
</dbReference>
<dbReference type="GO" id="GO:0003723">
    <property type="term" value="F:RNA binding"/>
    <property type="evidence" value="ECO:0007669"/>
    <property type="project" value="UniProtKB-KW"/>
</dbReference>
<evidence type="ECO:0000256" key="2">
    <source>
        <dbReference type="ARBA" id="ARBA00022884"/>
    </source>
</evidence>
<evidence type="ECO:0000256" key="1">
    <source>
        <dbReference type="ARBA" id="ARBA00005937"/>
    </source>
</evidence>
<dbReference type="Proteomes" id="UP000885931">
    <property type="component" value="Unassembled WGS sequence"/>
</dbReference>
<sequence length="191" mass="22580">MRISLKLEPQSGILKIPIHYNHILQAFIYRSLDRALADWLHEEGYRYEKRRFKLFTFSRLRSKRRSFDRSSGTLSLESPIFLKIGSYETQILESLAIHLVKWGEARLNRTVCRFASIEVEMRVIPKGPLLVRAISPITVYRTLYGTDGKRKTYYFTPWEKEFQELIFDNLKRKAISIYGDENKLPPLDNAY</sequence>
<protein>
    <submittedName>
        <fullName evidence="5">CRISPR-associated endoribonuclease Cas6</fullName>
    </submittedName>
</protein>